<sequence length="188" mass="20917">MKKKDVEHVVTLLQGVMRRALNFVEPPKGISLQLVTTAQELTTLALALQAREGPNSKETTLSALDEVFHGGESSPPRTYSWMDSCGVQAMETPLRSLLAKIDSLEDEVEERRLEHAEFATKCRELDDELSRVKRDVESRKNQLALANESKKAAKQELQKNNSKGEEVESQLQAVQANATSLITQTSLL</sequence>
<reference evidence="2" key="1">
    <citation type="submission" date="2022-04" db="EMBL/GenBank/DDBJ databases">
        <title>Carnegiea gigantea Genome sequencing and assembly v2.</title>
        <authorList>
            <person name="Copetti D."/>
            <person name="Sanderson M.J."/>
            <person name="Burquez A."/>
            <person name="Wojciechowski M.F."/>
        </authorList>
    </citation>
    <scope>NUCLEOTIDE SEQUENCE</scope>
    <source>
        <strain evidence="2">SGP5-SGP5p</strain>
        <tissue evidence="2">Aerial part</tissue>
    </source>
</reference>
<proteinExistence type="predicted"/>
<feature type="compositionally biased region" description="Basic and acidic residues" evidence="1">
    <location>
        <begin position="148"/>
        <end position="166"/>
    </location>
</feature>
<name>A0A9Q1JMS0_9CARY</name>
<gene>
    <name evidence="2" type="ORF">Cgig2_008656</name>
</gene>
<dbReference type="OrthoDB" id="128924at2759"/>
<dbReference type="AlphaFoldDB" id="A0A9Q1JMS0"/>
<organism evidence="2 3">
    <name type="scientific">Carnegiea gigantea</name>
    <dbReference type="NCBI Taxonomy" id="171969"/>
    <lineage>
        <taxon>Eukaryota</taxon>
        <taxon>Viridiplantae</taxon>
        <taxon>Streptophyta</taxon>
        <taxon>Embryophyta</taxon>
        <taxon>Tracheophyta</taxon>
        <taxon>Spermatophyta</taxon>
        <taxon>Magnoliopsida</taxon>
        <taxon>eudicotyledons</taxon>
        <taxon>Gunneridae</taxon>
        <taxon>Pentapetalae</taxon>
        <taxon>Caryophyllales</taxon>
        <taxon>Cactineae</taxon>
        <taxon>Cactaceae</taxon>
        <taxon>Cactoideae</taxon>
        <taxon>Echinocereeae</taxon>
        <taxon>Carnegiea</taxon>
    </lineage>
</organism>
<accession>A0A9Q1JMS0</accession>
<evidence type="ECO:0000313" key="3">
    <source>
        <dbReference type="Proteomes" id="UP001153076"/>
    </source>
</evidence>
<evidence type="ECO:0000256" key="1">
    <source>
        <dbReference type="SAM" id="MobiDB-lite"/>
    </source>
</evidence>
<comment type="caution">
    <text evidence="2">The sequence shown here is derived from an EMBL/GenBank/DDBJ whole genome shotgun (WGS) entry which is preliminary data.</text>
</comment>
<dbReference type="PANTHER" id="PTHR31580:SF49">
    <property type="entry name" value="FILAMENT-LIKE PLANT PROTEIN 3"/>
    <property type="match status" value="1"/>
</dbReference>
<feature type="region of interest" description="Disordered" evidence="1">
    <location>
        <begin position="136"/>
        <end position="172"/>
    </location>
</feature>
<keyword evidence="3" id="KW-1185">Reference proteome</keyword>
<dbReference type="EMBL" id="JAKOGI010001229">
    <property type="protein sequence ID" value="KAJ8426861.1"/>
    <property type="molecule type" value="Genomic_DNA"/>
</dbReference>
<dbReference type="Proteomes" id="UP001153076">
    <property type="component" value="Unassembled WGS sequence"/>
</dbReference>
<evidence type="ECO:0000313" key="2">
    <source>
        <dbReference type="EMBL" id="KAJ8426861.1"/>
    </source>
</evidence>
<dbReference type="PANTHER" id="PTHR31580">
    <property type="entry name" value="FILAMENT-LIKE PLANT PROTEIN 4"/>
    <property type="match status" value="1"/>
</dbReference>
<protein>
    <submittedName>
        <fullName evidence="2">Uncharacterized protein</fullName>
    </submittedName>
</protein>